<dbReference type="PANTHER" id="PTHR31511">
    <property type="entry name" value="PROTEIN CBG23764"/>
    <property type="match status" value="1"/>
</dbReference>
<dbReference type="PANTHER" id="PTHR31511:SF12">
    <property type="entry name" value="RHO TERMINATION FACTOR N-TERMINAL DOMAIN-CONTAINING PROTEIN"/>
    <property type="match status" value="1"/>
</dbReference>
<sequence length="141" mass="16329">MRIENEEEQMFQNVINCHICGFELGDDRVRDHCHITGMFRGAAPNDFNMNYGFTLRIPVILNNLRWYKPHLIMQGLGNFKDEKINCIPNNSEKYISFFIDNMDFIDSLQFMNASLEKLVSNVAKDGGDKLPTLTKYIDGDK</sequence>
<name>A0A6S7KCS8_PARCT</name>
<dbReference type="InterPro" id="IPR044925">
    <property type="entry name" value="His-Me_finger_sf"/>
</dbReference>
<dbReference type="OrthoDB" id="7694315at2759"/>
<keyword evidence="2" id="KW-1185">Reference proteome</keyword>
<protein>
    <submittedName>
        <fullName evidence="1">Uncharacterized protein</fullName>
    </submittedName>
</protein>
<organism evidence="1 2">
    <name type="scientific">Paramuricea clavata</name>
    <name type="common">Red gorgonian</name>
    <name type="synonym">Violescent sea-whip</name>
    <dbReference type="NCBI Taxonomy" id="317549"/>
    <lineage>
        <taxon>Eukaryota</taxon>
        <taxon>Metazoa</taxon>
        <taxon>Cnidaria</taxon>
        <taxon>Anthozoa</taxon>
        <taxon>Octocorallia</taxon>
        <taxon>Malacalcyonacea</taxon>
        <taxon>Plexauridae</taxon>
        <taxon>Paramuricea</taxon>
    </lineage>
</organism>
<dbReference type="Proteomes" id="UP001152795">
    <property type="component" value="Unassembled WGS sequence"/>
</dbReference>
<proteinExistence type="predicted"/>
<evidence type="ECO:0000313" key="2">
    <source>
        <dbReference type="Proteomes" id="UP001152795"/>
    </source>
</evidence>
<comment type="caution">
    <text evidence="1">The sequence shown here is derived from an EMBL/GenBank/DDBJ whole genome shotgun (WGS) entry which is preliminary data.</text>
</comment>
<gene>
    <name evidence="1" type="ORF">PACLA_8A051996</name>
</gene>
<reference evidence="1" key="1">
    <citation type="submission" date="2020-04" db="EMBL/GenBank/DDBJ databases">
        <authorList>
            <person name="Alioto T."/>
            <person name="Alioto T."/>
            <person name="Gomez Garrido J."/>
        </authorList>
    </citation>
    <scope>NUCLEOTIDE SEQUENCE</scope>
    <source>
        <strain evidence="1">A484AB</strain>
    </source>
</reference>
<evidence type="ECO:0000313" key="1">
    <source>
        <dbReference type="EMBL" id="CAB4043215.1"/>
    </source>
</evidence>
<dbReference type="SUPFAM" id="SSF54060">
    <property type="entry name" value="His-Me finger endonucleases"/>
    <property type="match status" value="1"/>
</dbReference>
<dbReference type="EMBL" id="CACRXK020031783">
    <property type="protein sequence ID" value="CAB4043215.1"/>
    <property type="molecule type" value="Genomic_DNA"/>
</dbReference>
<accession>A0A6S7KCS8</accession>
<dbReference type="AlphaFoldDB" id="A0A6S7KCS8"/>
<feature type="non-terminal residue" evidence="1">
    <location>
        <position position="141"/>
    </location>
</feature>